<comment type="caution">
    <text evidence="1">The sequence shown here is derived from an EMBL/GenBank/DDBJ whole genome shotgun (WGS) entry which is preliminary data.</text>
</comment>
<name>G5IYE7_CROWT</name>
<protein>
    <submittedName>
        <fullName evidence="1">Uncharacterized protein</fullName>
    </submittedName>
</protein>
<sequence length="149" mass="17833">MKVLGTMLKHNIDTEYDSWLLEQAQLLRDRNFQHLDIDNLVEEIEALVRGEKSSVEQFAYLIMLHLLLIEYWYEESEWNRNHWEAEITGFRLQLNNKLTTNLRKHLAQRLDFLYSKAYQAAVKKTKSSINGDRFPQKRKYSLEDIINDS</sequence>
<evidence type="ECO:0000313" key="2">
    <source>
        <dbReference type="Proteomes" id="UP000003477"/>
    </source>
</evidence>
<evidence type="ECO:0000313" key="1">
    <source>
        <dbReference type="EMBL" id="EHJ15058.1"/>
    </source>
</evidence>
<dbReference type="Gene3D" id="1.20.1220.20">
    <property type="entry name" value="Uncharcterised protein PF01724"/>
    <property type="match status" value="1"/>
</dbReference>
<dbReference type="InterPro" id="IPR002636">
    <property type="entry name" value="DUF29"/>
</dbReference>
<dbReference type="EMBL" id="AESD01000045">
    <property type="protein sequence ID" value="EHJ15058.1"/>
    <property type="molecule type" value="Genomic_DNA"/>
</dbReference>
<gene>
    <name evidence="1" type="ORF">CWATWH0003_0299</name>
</gene>
<reference evidence="1 2" key="1">
    <citation type="journal article" date="2011" name="Front. Microbiol.">
        <title>Two Strains of Crocosphaera watsonii with Highly Conserved Genomes are Distinguished by Strain-Specific Features.</title>
        <authorList>
            <person name="Bench S.R."/>
            <person name="Ilikchyan I.N."/>
            <person name="Tripp H.J."/>
            <person name="Zehr J.P."/>
        </authorList>
    </citation>
    <scope>NUCLEOTIDE SEQUENCE [LARGE SCALE GENOMIC DNA]</scope>
    <source>
        <strain evidence="1 2">WH 0003</strain>
    </source>
</reference>
<organism evidence="1 2">
    <name type="scientific">Crocosphaera watsonii WH 0003</name>
    <dbReference type="NCBI Taxonomy" id="423471"/>
    <lineage>
        <taxon>Bacteria</taxon>
        <taxon>Bacillati</taxon>
        <taxon>Cyanobacteriota</taxon>
        <taxon>Cyanophyceae</taxon>
        <taxon>Oscillatoriophycideae</taxon>
        <taxon>Chroococcales</taxon>
        <taxon>Aphanothecaceae</taxon>
        <taxon>Crocosphaera</taxon>
    </lineage>
</organism>
<dbReference type="AlphaFoldDB" id="G5IYE7"/>
<dbReference type="Pfam" id="PF01724">
    <property type="entry name" value="DUF29"/>
    <property type="match status" value="1"/>
</dbReference>
<dbReference type="Proteomes" id="UP000003477">
    <property type="component" value="Unassembled WGS sequence"/>
</dbReference>
<accession>G5IYE7</accession>
<dbReference type="PANTHER" id="PTHR34235:SF3">
    <property type="entry name" value="SLR1203 PROTEIN"/>
    <property type="match status" value="1"/>
</dbReference>
<dbReference type="PANTHER" id="PTHR34235">
    <property type="entry name" value="SLR1203 PROTEIN-RELATED"/>
    <property type="match status" value="1"/>
</dbReference>
<proteinExistence type="predicted"/>
<dbReference type="PATRIC" id="fig|423471.3.peg.273"/>